<gene>
    <name evidence="3" type="ORF">QRD43_09910</name>
</gene>
<proteinExistence type="predicted"/>
<dbReference type="Pfam" id="PF13464">
    <property type="entry name" value="RodZ_C"/>
    <property type="match status" value="1"/>
</dbReference>
<name>A0ABT7LH96_9BURK</name>
<feature type="domain" description="HTH cro/C1-type" evidence="2">
    <location>
        <begin position="28"/>
        <end position="89"/>
    </location>
</feature>
<dbReference type="PANTHER" id="PTHR34475">
    <property type="match status" value="1"/>
</dbReference>
<dbReference type="InterPro" id="IPR001387">
    <property type="entry name" value="Cro/C1-type_HTH"/>
</dbReference>
<evidence type="ECO:0000313" key="3">
    <source>
        <dbReference type="EMBL" id="MDL5032219.1"/>
    </source>
</evidence>
<dbReference type="Pfam" id="PF13413">
    <property type="entry name" value="HTH_25"/>
    <property type="match status" value="1"/>
</dbReference>
<dbReference type="Proteomes" id="UP001238603">
    <property type="component" value="Unassembled WGS sequence"/>
</dbReference>
<sequence>MTDRELSPGHEAAGLGLRRAEPSTAGARLKALREASGMHIGVLSATLKVPQARLEALEADRLGELPDATFARALAKAVCRVLKVDPSEVLALLPASTEPGLERVSKGLNQTFKAQALGGGGVSLAVLRKPVVLAPVGVLLAAAVVYFLPADFAARWKASDVGTGPVAASEPAFDPAADARVGAVSTTAPTPLSTTAPAPAASAPAEASAGPAVLAPASTPSAPSMPGASVAASAATVPAPAVASAPAPVSPPAAAATLPSGGTAGLAPLRLRASADTWVEVADARGQVQYSRLMRAGDVADLQVQTPVKVRVGNVSGTSLSLRGEPVDLLARSRDNVARLELP</sequence>
<dbReference type="InterPro" id="IPR050400">
    <property type="entry name" value="Bact_Cytoskel_RodZ"/>
</dbReference>
<evidence type="ECO:0000256" key="1">
    <source>
        <dbReference type="SAM" id="MobiDB-lite"/>
    </source>
</evidence>
<dbReference type="CDD" id="cd00093">
    <property type="entry name" value="HTH_XRE"/>
    <property type="match status" value="1"/>
</dbReference>
<feature type="region of interest" description="Disordered" evidence="1">
    <location>
        <begin position="1"/>
        <end position="21"/>
    </location>
</feature>
<organism evidence="3 4">
    <name type="scientific">Roseateles subflavus</name>
    <dbReference type="NCBI Taxonomy" id="3053353"/>
    <lineage>
        <taxon>Bacteria</taxon>
        <taxon>Pseudomonadati</taxon>
        <taxon>Pseudomonadota</taxon>
        <taxon>Betaproteobacteria</taxon>
        <taxon>Burkholderiales</taxon>
        <taxon>Sphaerotilaceae</taxon>
        <taxon>Roseateles</taxon>
    </lineage>
</organism>
<accession>A0ABT7LH96</accession>
<dbReference type="SMART" id="SM00530">
    <property type="entry name" value="HTH_XRE"/>
    <property type="match status" value="1"/>
</dbReference>
<protein>
    <submittedName>
        <fullName evidence="3">Helix-turn-helix domain-containing protein</fullName>
    </submittedName>
</protein>
<reference evidence="3 4" key="1">
    <citation type="submission" date="2023-06" db="EMBL/GenBank/DDBJ databases">
        <title>Pelomonas sp. APW6 16S ribosomal RNA gene genome sequencing and assembly.</title>
        <authorList>
            <person name="Woo H."/>
        </authorList>
    </citation>
    <scope>NUCLEOTIDE SEQUENCE [LARGE SCALE GENOMIC DNA]</scope>
    <source>
        <strain evidence="3 4">APW6</strain>
    </source>
</reference>
<keyword evidence="4" id="KW-1185">Reference proteome</keyword>
<dbReference type="InterPro" id="IPR025194">
    <property type="entry name" value="RodZ-like_C"/>
</dbReference>
<evidence type="ECO:0000313" key="4">
    <source>
        <dbReference type="Proteomes" id="UP001238603"/>
    </source>
</evidence>
<dbReference type="Gene3D" id="1.10.260.40">
    <property type="entry name" value="lambda repressor-like DNA-binding domains"/>
    <property type="match status" value="1"/>
</dbReference>
<dbReference type="InterPro" id="IPR010982">
    <property type="entry name" value="Lambda_DNA-bd_dom_sf"/>
</dbReference>
<evidence type="ECO:0000259" key="2">
    <source>
        <dbReference type="SMART" id="SM00530"/>
    </source>
</evidence>
<dbReference type="EMBL" id="JASVDS010000002">
    <property type="protein sequence ID" value="MDL5032219.1"/>
    <property type="molecule type" value="Genomic_DNA"/>
</dbReference>
<dbReference type="PANTHER" id="PTHR34475:SF1">
    <property type="entry name" value="CYTOSKELETON PROTEIN RODZ"/>
    <property type="match status" value="1"/>
</dbReference>
<dbReference type="RefSeq" id="WP_285982307.1">
    <property type="nucleotide sequence ID" value="NZ_JASVDS010000002.1"/>
</dbReference>
<comment type="caution">
    <text evidence="3">The sequence shown here is derived from an EMBL/GenBank/DDBJ whole genome shotgun (WGS) entry which is preliminary data.</text>
</comment>